<name>X1VHF9_9ZZZZ</name>
<accession>X1VHF9</accession>
<feature type="non-terminal residue" evidence="1">
    <location>
        <position position="1"/>
    </location>
</feature>
<gene>
    <name evidence="1" type="ORF">S12H4_54849</name>
</gene>
<evidence type="ECO:0000313" key="1">
    <source>
        <dbReference type="EMBL" id="GAJ17857.1"/>
    </source>
</evidence>
<reference evidence="1" key="1">
    <citation type="journal article" date="2014" name="Front. Microbiol.">
        <title>High frequency of phylogenetically diverse reductive dehalogenase-homologous genes in deep subseafloor sedimentary metagenomes.</title>
        <authorList>
            <person name="Kawai M."/>
            <person name="Futagami T."/>
            <person name="Toyoda A."/>
            <person name="Takaki Y."/>
            <person name="Nishi S."/>
            <person name="Hori S."/>
            <person name="Arai W."/>
            <person name="Tsubouchi T."/>
            <person name="Morono Y."/>
            <person name="Uchiyama I."/>
            <person name="Ito T."/>
            <person name="Fujiyama A."/>
            <person name="Inagaki F."/>
            <person name="Takami H."/>
        </authorList>
    </citation>
    <scope>NUCLEOTIDE SEQUENCE</scope>
    <source>
        <strain evidence="1">Expedition CK06-06</strain>
    </source>
</reference>
<dbReference type="EMBL" id="BARW01035115">
    <property type="protein sequence ID" value="GAJ17857.1"/>
    <property type="molecule type" value="Genomic_DNA"/>
</dbReference>
<protein>
    <submittedName>
        <fullName evidence="1">Uncharacterized protein</fullName>
    </submittedName>
</protein>
<organism evidence="1">
    <name type="scientific">marine sediment metagenome</name>
    <dbReference type="NCBI Taxonomy" id="412755"/>
    <lineage>
        <taxon>unclassified sequences</taxon>
        <taxon>metagenomes</taxon>
        <taxon>ecological metagenomes</taxon>
    </lineage>
</organism>
<dbReference type="AlphaFoldDB" id="X1VHF9"/>
<proteinExistence type="predicted"/>
<comment type="caution">
    <text evidence="1">The sequence shown here is derived from an EMBL/GenBank/DDBJ whole genome shotgun (WGS) entry which is preliminary data.</text>
</comment>
<sequence>NYENIIDGRWRQFSPDTTLATGASVTMKASSFGSCEPSASERLYTYVMIKLDSVPAPLDTLFIPARRFLLGGVAVKEGEKEYIMRLQRSYVLQQEVPQ</sequence>